<organism evidence="1 2">
    <name type="scientific">Pseudovirgaria hyperparasitica</name>
    <dbReference type="NCBI Taxonomy" id="470096"/>
    <lineage>
        <taxon>Eukaryota</taxon>
        <taxon>Fungi</taxon>
        <taxon>Dikarya</taxon>
        <taxon>Ascomycota</taxon>
        <taxon>Pezizomycotina</taxon>
        <taxon>Dothideomycetes</taxon>
        <taxon>Dothideomycetes incertae sedis</taxon>
        <taxon>Acrospermales</taxon>
        <taxon>Acrospermaceae</taxon>
        <taxon>Pseudovirgaria</taxon>
    </lineage>
</organism>
<gene>
    <name evidence="1" type="ORF">EJ05DRAFT_478946</name>
</gene>
<name>A0A6A6VZN4_9PEZI</name>
<dbReference type="EMBL" id="ML996578">
    <property type="protein sequence ID" value="KAF2755140.1"/>
    <property type="molecule type" value="Genomic_DNA"/>
</dbReference>
<dbReference type="OrthoDB" id="5372935at2759"/>
<keyword evidence="2" id="KW-1185">Reference proteome</keyword>
<dbReference type="GeneID" id="54485619"/>
<evidence type="ECO:0000313" key="2">
    <source>
        <dbReference type="Proteomes" id="UP000799437"/>
    </source>
</evidence>
<dbReference type="AlphaFoldDB" id="A0A6A6VZN4"/>
<dbReference type="InterPro" id="IPR038883">
    <property type="entry name" value="AN11006-like"/>
</dbReference>
<protein>
    <recommendedName>
        <fullName evidence="3">F-box domain-containing protein</fullName>
    </recommendedName>
</protein>
<proteinExistence type="predicted"/>
<evidence type="ECO:0000313" key="1">
    <source>
        <dbReference type="EMBL" id="KAF2755140.1"/>
    </source>
</evidence>
<dbReference type="PANTHER" id="PTHR42085:SF2">
    <property type="entry name" value="F-BOX DOMAIN-CONTAINING PROTEIN"/>
    <property type="match status" value="1"/>
</dbReference>
<sequence>MPSKMKANAKPFPFFSLPSELRIRIYELVLSVPSPIDLTPTNYREIAPLLGVFLVSRRMHAEAYHVFYGCNTFRLFPVNGRFFHTKKPLTVRLAPKYRAALTSLDVRLGPGFTKPPRSWVVSAQLGLNDMVNVRLLKVFVEVDPASSDIFEGFRVSKVFYTQFSRDLIKGVFEQVKSIEDVEFDAFESVAPDCPLMQALLEECQAAGKKVLWGSQRGWFTTESDPILQLDQSMSLLHLGNESVVVH</sequence>
<dbReference type="Proteomes" id="UP000799437">
    <property type="component" value="Unassembled WGS sequence"/>
</dbReference>
<reference evidence="1" key="1">
    <citation type="journal article" date="2020" name="Stud. Mycol.">
        <title>101 Dothideomycetes genomes: a test case for predicting lifestyles and emergence of pathogens.</title>
        <authorList>
            <person name="Haridas S."/>
            <person name="Albert R."/>
            <person name="Binder M."/>
            <person name="Bloem J."/>
            <person name="Labutti K."/>
            <person name="Salamov A."/>
            <person name="Andreopoulos B."/>
            <person name="Baker S."/>
            <person name="Barry K."/>
            <person name="Bills G."/>
            <person name="Bluhm B."/>
            <person name="Cannon C."/>
            <person name="Castanera R."/>
            <person name="Culley D."/>
            <person name="Daum C."/>
            <person name="Ezra D."/>
            <person name="Gonzalez J."/>
            <person name="Henrissat B."/>
            <person name="Kuo A."/>
            <person name="Liang C."/>
            <person name="Lipzen A."/>
            <person name="Lutzoni F."/>
            <person name="Magnuson J."/>
            <person name="Mondo S."/>
            <person name="Nolan M."/>
            <person name="Ohm R."/>
            <person name="Pangilinan J."/>
            <person name="Park H.-J."/>
            <person name="Ramirez L."/>
            <person name="Alfaro M."/>
            <person name="Sun H."/>
            <person name="Tritt A."/>
            <person name="Yoshinaga Y."/>
            <person name="Zwiers L.-H."/>
            <person name="Turgeon B."/>
            <person name="Goodwin S."/>
            <person name="Spatafora J."/>
            <person name="Crous P."/>
            <person name="Grigoriev I."/>
        </authorList>
    </citation>
    <scope>NUCLEOTIDE SEQUENCE</scope>
    <source>
        <strain evidence="1">CBS 121739</strain>
    </source>
</reference>
<evidence type="ECO:0008006" key="3">
    <source>
        <dbReference type="Google" id="ProtNLM"/>
    </source>
</evidence>
<dbReference type="PANTHER" id="PTHR42085">
    <property type="entry name" value="F-BOX DOMAIN-CONTAINING PROTEIN"/>
    <property type="match status" value="1"/>
</dbReference>
<accession>A0A6A6VZN4</accession>
<dbReference type="RefSeq" id="XP_033597591.1">
    <property type="nucleotide sequence ID" value="XM_033744565.1"/>
</dbReference>